<dbReference type="CDD" id="cd03811">
    <property type="entry name" value="GT4_GT28_WabH-like"/>
    <property type="match status" value="1"/>
</dbReference>
<feature type="domain" description="Glycosyl transferase family 1" evidence="2">
    <location>
        <begin position="183"/>
        <end position="340"/>
    </location>
</feature>
<comment type="caution">
    <text evidence="4">The sequence shown here is derived from an EMBL/GenBank/DDBJ whole genome shotgun (WGS) entry which is preliminary data.</text>
</comment>
<organism evidence="4 5">
    <name type="scientific">Bacillus cereus</name>
    <dbReference type="NCBI Taxonomy" id="1396"/>
    <lineage>
        <taxon>Bacteria</taxon>
        <taxon>Bacillati</taxon>
        <taxon>Bacillota</taxon>
        <taxon>Bacilli</taxon>
        <taxon>Bacillales</taxon>
        <taxon>Bacillaceae</taxon>
        <taxon>Bacillus</taxon>
        <taxon>Bacillus cereus group</taxon>
    </lineage>
</organism>
<evidence type="ECO:0000313" key="5">
    <source>
        <dbReference type="Proteomes" id="UP000220635"/>
    </source>
</evidence>
<evidence type="ECO:0000313" key="4">
    <source>
        <dbReference type="EMBL" id="PEW03720.1"/>
    </source>
</evidence>
<name>A0A2A8PZ65_BACCE</name>
<dbReference type="AlphaFoldDB" id="A0A2A8PZ65"/>
<accession>A0A2A8PZ65</accession>
<dbReference type="Pfam" id="PF13439">
    <property type="entry name" value="Glyco_transf_4"/>
    <property type="match status" value="1"/>
</dbReference>
<dbReference type="Proteomes" id="UP000220635">
    <property type="component" value="Unassembled WGS sequence"/>
</dbReference>
<comment type="similarity">
    <text evidence="1">Belongs to the glycosyltransferase group 1 family. Glycosyltransferase 4 subfamily.</text>
</comment>
<dbReference type="PANTHER" id="PTHR12526">
    <property type="entry name" value="GLYCOSYLTRANSFERASE"/>
    <property type="match status" value="1"/>
</dbReference>
<sequence>MEKGQILKRKIAIIIPSLSGGGAEKVMVNIIRNLDKDKFDVRLILIKKEGPYLKLIPDNVTLVDLKSDRVRYSIVKLVKQLNDFRPDVILSTLGHLNLALLAIRPLLKGNPKIIVREANTPSKSILKRKKLFSYLYQHLYPKADLIIAQCQDMKSDIIKSFKVDEKKIKYIYNPLDIDKIRSNMKNENPYNENMLNILSVGRLTSQKGFDILINSFKFVLEKYPNAHLTILGEGILKMELQEQAKKLGIGKKLSFVDFVDNPYPYYYFADTYVLSSRFEGFPNTLLEALACGTKVVATNCKSGPREILEENKYGILVEEDNVESLAKGIIKVISEENKTSDRADYFSVNKIIKEYEAILLS</sequence>
<dbReference type="Gene3D" id="3.40.50.2000">
    <property type="entry name" value="Glycogen Phosphorylase B"/>
    <property type="match status" value="2"/>
</dbReference>
<proteinExistence type="inferred from homology"/>
<evidence type="ECO:0000256" key="1">
    <source>
        <dbReference type="ARBA" id="ARBA00009481"/>
    </source>
</evidence>
<dbReference type="SUPFAM" id="SSF53756">
    <property type="entry name" value="UDP-Glycosyltransferase/glycogen phosphorylase"/>
    <property type="match status" value="1"/>
</dbReference>
<reference evidence="4 5" key="1">
    <citation type="submission" date="2017-09" db="EMBL/GenBank/DDBJ databases">
        <title>Large-scale bioinformatics analysis of Bacillus genomes uncovers conserved roles of natural products in bacterial physiology.</title>
        <authorList>
            <consortium name="Agbiome Team Llc"/>
            <person name="Bleich R.M."/>
            <person name="Grubbs K.J."/>
            <person name="Santa Maria K.C."/>
            <person name="Allen S.E."/>
            <person name="Farag S."/>
            <person name="Shank E.A."/>
            <person name="Bowers A."/>
        </authorList>
    </citation>
    <scope>NUCLEOTIDE SEQUENCE [LARGE SCALE GENOMIC DNA]</scope>
    <source>
        <strain evidence="4 5">AFS010695</strain>
    </source>
</reference>
<dbReference type="RefSeq" id="WP_098380521.1">
    <property type="nucleotide sequence ID" value="NZ_NTWE01000015.1"/>
</dbReference>
<evidence type="ECO:0000259" key="3">
    <source>
        <dbReference type="Pfam" id="PF13439"/>
    </source>
</evidence>
<dbReference type="PANTHER" id="PTHR12526:SF630">
    <property type="entry name" value="GLYCOSYLTRANSFERASE"/>
    <property type="match status" value="1"/>
</dbReference>
<evidence type="ECO:0000259" key="2">
    <source>
        <dbReference type="Pfam" id="PF00534"/>
    </source>
</evidence>
<keyword evidence="4" id="KW-0808">Transferase</keyword>
<dbReference type="GO" id="GO:0016757">
    <property type="term" value="F:glycosyltransferase activity"/>
    <property type="evidence" value="ECO:0007669"/>
    <property type="project" value="InterPro"/>
</dbReference>
<dbReference type="EMBL" id="NTWE01000015">
    <property type="protein sequence ID" value="PEW03720.1"/>
    <property type="molecule type" value="Genomic_DNA"/>
</dbReference>
<dbReference type="InterPro" id="IPR028098">
    <property type="entry name" value="Glyco_trans_4-like_N"/>
</dbReference>
<protein>
    <submittedName>
        <fullName evidence="4">Glycosyl transferase</fullName>
    </submittedName>
</protein>
<gene>
    <name evidence="4" type="ORF">CN425_06960</name>
</gene>
<dbReference type="Pfam" id="PF00534">
    <property type="entry name" value="Glycos_transf_1"/>
    <property type="match status" value="1"/>
</dbReference>
<feature type="domain" description="Glycosyltransferase subfamily 4-like N-terminal" evidence="3">
    <location>
        <begin position="21"/>
        <end position="178"/>
    </location>
</feature>
<dbReference type="InterPro" id="IPR001296">
    <property type="entry name" value="Glyco_trans_1"/>
</dbReference>
<dbReference type="OrthoDB" id="9787617at2"/>